<keyword evidence="4 5" id="KW-0732">Signal</keyword>
<dbReference type="GO" id="GO:0043190">
    <property type="term" value="C:ATP-binding cassette (ABC) transporter complex"/>
    <property type="evidence" value="ECO:0007669"/>
    <property type="project" value="InterPro"/>
</dbReference>
<dbReference type="Gene3D" id="3.40.190.10">
    <property type="entry name" value="Periplasmic binding protein-like II"/>
    <property type="match status" value="1"/>
</dbReference>
<accession>A0A6L5X726</accession>
<dbReference type="InterPro" id="IPR039424">
    <property type="entry name" value="SBP_5"/>
</dbReference>
<reference evidence="7 8" key="1">
    <citation type="submission" date="2019-08" db="EMBL/GenBank/DDBJ databases">
        <title>In-depth cultivation of the pig gut microbiome towards novel bacterial diversity and tailored functional studies.</title>
        <authorList>
            <person name="Wylensek D."/>
            <person name="Hitch T.C.A."/>
            <person name="Clavel T."/>
        </authorList>
    </citation>
    <scope>NUCLEOTIDE SEQUENCE [LARGE SCALE GENOMIC DNA]</scope>
    <source>
        <strain evidence="7 8">Oil+RF-744-WCA-WT-11</strain>
    </source>
</reference>
<dbReference type="GO" id="GO:0030313">
    <property type="term" value="C:cell envelope"/>
    <property type="evidence" value="ECO:0007669"/>
    <property type="project" value="UniProtKB-SubCell"/>
</dbReference>
<keyword evidence="8" id="KW-1185">Reference proteome</keyword>
<dbReference type="SUPFAM" id="SSF53850">
    <property type="entry name" value="Periplasmic binding protein-like II"/>
    <property type="match status" value="1"/>
</dbReference>
<evidence type="ECO:0000256" key="5">
    <source>
        <dbReference type="SAM" id="SignalP"/>
    </source>
</evidence>
<dbReference type="GO" id="GO:1904680">
    <property type="term" value="F:peptide transmembrane transporter activity"/>
    <property type="evidence" value="ECO:0007669"/>
    <property type="project" value="TreeGrafter"/>
</dbReference>
<dbReference type="PIRSF" id="PIRSF002741">
    <property type="entry name" value="MppA"/>
    <property type="match status" value="1"/>
</dbReference>
<evidence type="ECO:0000259" key="6">
    <source>
        <dbReference type="Pfam" id="PF00496"/>
    </source>
</evidence>
<dbReference type="Proteomes" id="UP000481852">
    <property type="component" value="Unassembled WGS sequence"/>
</dbReference>
<gene>
    <name evidence="7" type="ORF">FYJ35_07020</name>
</gene>
<dbReference type="AlphaFoldDB" id="A0A6L5X726"/>
<evidence type="ECO:0000256" key="1">
    <source>
        <dbReference type="ARBA" id="ARBA00004196"/>
    </source>
</evidence>
<protein>
    <submittedName>
        <fullName evidence="7">Peptide ABC transporter substrate-binding protein</fullName>
    </submittedName>
</protein>
<dbReference type="GO" id="GO:0015833">
    <property type="term" value="P:peptide transport"/>
    <property type="evidence" value="ECO:0007669"/>
    <property type="project" value="TreeGrafter"/>
</dbReference>
<sequence length="523" mass="58190">MIRKGLLNVLACTVAAAMIAALPAAAAETEKEAPSGGISISVTDGSEDAMDINTAKVATLAGMSVCRHLFEGLYKLDEKGDLVPGQLKDEKVSDDGKTYTFTLRDDITWSDGKPVTAGDFVYGWKYLKDSAGDYSTLLDLITDATAKDDKTLVVTLAYPCAYFHSLLAFPSAYPVREDIVKANGDSYATDPDKAVYNGPYELTDWTHQQSMTLTKRTDYYDADKITVDNISWELMSDSATMANSFKSGDVIYSDTYPEEDADSLMDNGLHFEEGYNTYCTMFNLGDSGNEVLKDARVRKALSLAIDRERVINIRGLQDELADTYTPGGLTDADGTEFNSTVTPWFSDDHQKDVDEAKELMKEAGYEDGKDFPALRYIVNNDSRKTVAEAIVSDWKDALGIDSITVETVENFFSARESGDFDIAYFGWYMDYPDISNMLVTMTTGQNDAKYSNTKYDDAYNKAVAETDEKVRWKDYDECESILAEDRPITPILHSKNSYLFDDTNYDGLVYYCGNAFFGYVTQK</sequence>
<dbReference type="Pfam" id="PF00496">
    <property type="entry name" value="SBP_bac_5"/>
    <property type="match status" value="1"/>
</dbReference>
<comment type="caution">
    <text evidence="7">The sequence shown here is derived from an EMBL/GenBank/DDBJ whole genome shotgun (WGS) entry which is preliminary data.</text>
</comment>
<dbReference type="InterPro" id="IPR000914">
    <property type="entry name" value="SBP_5_dom"/>
</dbReference>
<name>A0A6L5X726_9FIRM</name>
<evidence type="ECO:0000256" key="4">
    <source>
        <dbReference type="ARBA" id="ARBA00022729"/>
    </source>
</evidence>
<dbReference type="CDD" id="cd08504">
    <property type="entry name" value="PBP2_OppA"/>
    <property type="match status" value="1"/>
</dbReference>
<feature type="domain" description="Solute-binding protein family 5" evidence="6">
    <location>
        <begin position="82"/>
        <end position="447"/>
    </location>
</feature>
<keyword evidence="3" id="KW-0813">Transport</keyword>
<dbReference type="GO" id="GO:0042597">
    <property type="term" value="C:periplasmic space"/>
    <property type="evidence" value="ECO:0007669"/>
    <property type="project" value="UniProtKB-ARBA"/>
</dbReference>
<dbReference type="Gene3D" id="3.10.105.10">
    <property type="entry name" value="Dipeptide-binding Protein, Domain 3"/>
    <property type="match status" value="1"/>
</dbReference>
<evidence type="ECO:0000313" key="7">
    <source>
        <dbReference type="EMBL" id="MSS14796.1"/>
    </source>
</evidence>
<dbReference type="RefSeq" id="WP_154524997.1">
    <property type="nucleotide sequence ID" value="NZ_JAQYJL010000003.1"/>
</dbReference>
<proteinExistence type="inferred from homology"/>
<dbReference type="InterPro" id="IPR030678">
    <property type="entry name" value="Peptide/Ni-bd"/>
</dbReference>
<dbReference type="PANTHER" id="PTHR30290:SF10">
    <property type="entry name" value="PERIPLASMIC OLIGOPEPTIDE-BINDING PROTEIN-RELATED"/>
    <property type="match status" value="1"/>
</dbReference>
<dbReference type="PANTHER" id="PTHR30290">
    <property type="entry name" value="PERIPLASMIC BINDING COMPONENT OF ABC TRANSPORTER"/>
    <property type="match status" value="1"/>
</dbReference>
<comment type="similarity">
    <text evidence="2">Belongs to the bacterial solute-binding protein 5 family.</text>
</comment>
<feature type="chain" id="PRO_5026971031" evidence="5">
    <location>
        <begin position="27"/>
        <end position="523"/>
    </location>
</feature>
<dbReference type="EMBL" id="VULZ01000006">
    <property type="protein sequence ID" value="MSS14796.1"/>
    <property type="molecule type" value="Genomic_DNA"/>
</dbReference>
<evidence type="ECO:0000256" key="2">
    <source>
        <dbReference type="ARBA" id="ARBA00005695"/>
    </source>
</evidence>
<organism evidence="7 8">
    <name type="scientific">Porcincola intestinalis</name>
    <dbReference type="NCBI Taxonomy" id="2606632"/>
    <lineage>
        <taxon>Bacteria</taxon>
        <taxon>Bacillati</taxon>
        <taxon>Bacillota</taxon>
        <taxon>Clostridia</taxon>
        <taxon>Lachnospirales</taxon>
        <taxon>Lachnospiraceae</taxon>
        <taxon>Porcincola</taxon>
    </lineage>
</organism>
<feature type="signal peptide" evidence="5">
    <location>
        <begin position="1"/>
        <end position="26"/>
    </location>
</feature>
<comment type="subcellular location">
    <subcellularLocation>
        <location evidence="1">Cell envelope</location>
    </subcellularLocation>
</comment>
<dbReference type="Gene3D" id="3.90.76.10">
    <property type="entry name" value="Dipeptide-binding Protein, Domain 1"/>
    <property type="match status" value="1"/>
</dbReference>
<evidence type="ECO:0000256" key="3">
    <source>
        <dbReference type="ARBA" id="ARBA00022448"/>
    </source>
</evidence>
<evidence type="ECO:0000313" key="8">
    <source>
        <dbReference type="Proteomes" id="UP000481852"/>
    </source>
</evidence>